<dbReference type="PANTHER" id="PTHR46599:SF3">
    <property type="entry name" value="PIGGYBAC TRANSPOSABLE ELEMENT-DERIVED PROTEIN 4"/>
    <property type="match status" value="1"/>
</dbReference>
<dbReference type="PANTHER" id="PTHR46599">
    <property type="entry name" value="PIGGYBAC TRANSPOSABLE ELEMENT-DERIVED PROTEIN 4"/>
    <property type="match status" value="1"/>
</dbReference>
<gene>
    <name evidence="3" type="ORF">G7Y89_g4329</name>
</gene>
<organism evidence="3 4">
    <name type="scientific">Cudoniella acicularis</name>
    <dbReference type="NCBI Taxonomy" id="354080"/>
    <lineage>
        <taxon>Eukaryota</taxon>
        <taxon>Fungi</taxon>
        <taxon>Dikarya</taxon>
        <taxon>Ascomycota</taxon>
        <taxon>Pezizomycotina</taxon>
        <taxon>Leotiomycetes</taxon>
        <taxon>Helotiales</taxon>
        <taxon>Tricladiaceae</taxon>
        <taxon>Cudoniella</taxon>
    </lineage>
</organism>
<proteinExistence type="predicted"/>
<comment type="caution">
    <text evidence="3">The sequence shown here is derived from an EMBL/GenBank/DDBJ whole genome shotgun (WGS) entry which is preliminary data.</text>
</comment>
<evidence type="ECO:0000259" key="2">
    <source>
        <dbReference type="Pfam" id="PF13843"/>
    </source>
</evidence>
<evidence type="ECO:0000313" key="4">
    <source>
        <dbReference type="Proteomes" id="UP000566819"/>
    </source>
</evidence>
<dbReference type="AlphaFoldDB" id="A0A8H4W4E1"/>
<dbReference type="EMBL" id="JAAMPI010000232">
    <property type="protein sequence ID" value="KAF4633778.1"/>
    <property type="molecule type" value="Genomic_DNA"/>
</dbReference>
<dbReference type="Pfam" id="PF13843">
    <property type="entry name" value="DDE_Tnp_1_7"/>
    <property type="match status" value="1"/>
</dbReference>
<dbReference type="Proteomes" id="UP000566819">
    <property type="component" value="Unassembled WGS sequence"/>
</dbReference>
<dbReference type="OrthoDB" id="5428673at2759"/>
<dbReference type="InterPro" id="IPR029526">
    <property type="entry name" value="PGBD"/>
</dbReference>
<feature type="domain" description="PiggyBac transposable element-derived protein" evidence="2">
    <location>
        <begin position="120"/>
        <end position="257"/>
    </location>
</feature>
<reference evidence="3 4" key="1">
    <citation type="submission" date="2020-03" db="EMBL/GenBank/DDBJ databases">
        <title>Draft Genome Sequence of Cudoniella acicularis.</title>
        <authorList>
            <person name="Buettner E."/>
            <person name="Kellner H."/>
        </authorList>
    </citation>
    <scope>NUCLEOTIDE SEQUENCE [LARGE SCALE GENOMIC DNA]</scope>
    <source>
        <strain evidence="3 4">DSM 108380</strain>
    </source>
</reference>
<protein>
    <recommendedName>
        <fullName evidence="2">PiggyBac transposable element-derived protein domain-containing protein</fullName>
    </recommendedName>
</protein>
<sequence>MSLPNWSSDFEEGHWSPEYSPQYESSSIYRTSSPPIPSSPPGLLGLNNDYLTGYYETNEVPDPAGYPDEEYNPSRPPPLSVFTTEELAFHEEIKARAHVDTGSFTPLPCVFRDIQLQLPETLEILQILVRHMNLYADANGAREPGRRYWYPVSMEEMEIFMACSIYMGIYQIKDTGRYWRDRHRPMKYIAYYRFEQIKRFFHICEPGPKEASTGVNWYQKFNPVMNILRAQFKKYVIPPLNVAIDEMVVAYTGKIKGYPLASREGYTNSRNGKSAHTLKFQNKLIHEGYKIWGLCFSGYVYEFLPYSRKHATAVFEEAIGLEYHLCHTSQMVLQVAQTPPISTQRFRHIYG</sequence>
<evidence type="ECO:0000313" key="3">
    <source>
        <dbReference type="EMBL" id="KAF4633778.1"/>
    </source>
</evidence>
<feature type="region of interest" description="Disordered" evidence="1">
    <location>
        <begin position="1"/>
        <end position="44"/>
    </location>
</feature>
<feature type="compositionally biased region" description="Low complexity" evidence="1">
    <location>
        <begin position="16"/>
        <end position="33"/>
    </location>
</feature>
<accession>A0A8H4W4E1</accession>
<keyword evidence="4" id="KW-1185">Reference proteome</keyword>
<name>A0A8H4W4E1_9HELO</name>
<evidence type="ECO:0000256" key="1">
    <source>
        <dbReference type="SAM" id="MobiDB-lite"/>
    </source>
</evidence>